<evidence type="ECO:0000313" key="1">
    <source>
        <dbReference type="EMBL" id="RFA31859.1"/>
    </source>
</evidence>
<reference evidence="1 2" key="1">
    <citation type="submission" date="2017-05" db="EMBL/GenBank/DDBJ databases">
        <title>Virgibacillus sp. AK90 isolated from a saltern of Kakinada, India.</title>
        <authorList>
            <person name="Gupta V."/>
            <person name="Sidhu C."/>
            <person name="Korpole S."/>
            <person name="Pinnaka A.K."/>
        </authorList>
    </citation>
    <scope>NUCLEOTIDE SEQUENCE [LARGE SCALE GENOMIC DNA]</scope>
    <source>
        <strain evidence="1 2">AK90</strain>
    </source>
</reference>
<dbReference type="RefSeq" id="WP_116279752.1">
    <property type="nucleotide sequence ID" value="NZ_NFZX01000095.1"/>
</dbReference>
<sequence>MDAIPADRHKPKEPEKNWIETTQGIAKAGLHVGLAGYKTGKTGLKLSKKALDFVIVDDIKIVLDSETSTGERLWTGASIIPAGKVLKLVKAGGVIKFAQG</sequence>
<proteinExistence type="predicted"/>
<name>A0A3E0WHD5_9BACI</name>
<accession>A0A3E0WHD5</accession>
<evidence type="ECO:0000313" key="2">
    <source>
        <dbReference type="Proteomes" id="UP000256488"/>
    </source>
</evidence>
<organism evidence="1 2">
    <name type="scientific">Virgibacillus dokdonensis</name>
    <dbReference type="NCBI Taxonomy" id="302167"/>
    <lineage>
        <taxon>Bacteria</taxon>
        <taxon>Bacillati</taxon>
        <taxon>Bacillota</taxon>
        <taxon>Bacilli</taxon>
        <taxon>Bacillales</taxon>
        <taxon>Bacillaceae</taxon>
        <taxon>Virgibacillus</taxon>
    </lineage>
</organism>
<dbReference type="Proteomes" id="UP000256488">
    <property type="component" value="Unassembled WGS sequence"/>
</dbReference>
<gene>
    <name evidence="1" type="ORF">CAI16_19660</name>
</gene>
<protein>
    <submittedName>
        <fullName evidence="1">Uncharacterized protein</fullName>
    </submittedName>
</protein>
<dbReference type="EMBL" id="NFZX01000095">
    <property type="protein sequence ID" value="RFA31859.1"/>
    <property type="molecule type" value="Genomic_DNA"/>
</dbReference>
<comment type="caution">
    <text evidence="1">The sequence shown here is derived from an EMBL/GenBank/DDBJ whole genome shotgun (WGS) entry which is preliminary data.</text>
</comment>
<dbReference type="AlphaFoldDB" id="A0A3E0WHD5"/>